<dbReference type="GeneID" id="115885207"/>
<dbReference type="PANTHER" id="PTHR39945:SF1">
    <property type="entry name" value="FI14129P"/>
    <property type="match status" value="1"/>
</dbReference>
<dbReference type="AlphaFoldDB" id="A0A6J2Y9I5"/>
<proteinExistence type="predicted"/>
<evidence type="ECO:0000313" key="3">
    <source>
        <dbReference type="RefSeq" id="XP_030759896.1"/>
    </source>
</evidence>
<feature type="chain" id="PRO_5026654725" evidence="1">
    <location>
        <begin position="26"/>
        <end position="85"/>
    </location>
</feature>
<dbReference type="KEGG" id="soy:115885207"/>
<feature type="signal peptide" evidence="1">
    <location>
        <begin position="1"/>
        <end position="25"/>
    </location>
</feature>
<keyword evidence="1" id="KW-0732">Signal</keyword>
<evidence type="ECO:0000256" key="1">
    <source>
        <dbReference type="SAM" id="SignalP"/>
    </source>
</evidence>
<dbReference type="PANTHER" id="PTHR39945">
    <property type="entry name" value="FI14129P"/>
    <property type="match status" value="1"/>
</dbReference>
<dbReference type="OrthoDB" id="8178576at2759"/>
<dbReference type="InParanoid" id="A0A6J2Y9I5"/>
<gene>
    <name evidence="3" type="primary">LOC115885207</name>
</gene>
<dbReference type="Proteomes" id="UP000504635">
    <property type="component" value="Unplaced"/>
</dbReference>
<dbReference type="RefSeq" id="XP_030759896.1">
    <property type="nucleotide sequence ID" value="XM_030904036.1"/>
</dbReference>
<organism evidence="2 3">
    <name type="scientific">Sitophilus oryzae</name>
    <name type="common">Rice weevil</name>
    <name type="synonym">Curculio oryzae</name>
    <dbReference type="NCBI Taxonomy" id="7048"/>
    <lineage>
        <taxon>Eukaryota</taxon>
        <taxon>Metazoa</taxon>
        <taxon>Ecdysozoa</taxon>
        <taxon>Arthropoda</taxon>
        <taxon>Hexapoda</taxon>
        <taxon>Insecta</taxon>
        <taxon>Pterygota</taxon>
        <taxon>Neoptera</taxon>
        <taxon>Endopterygota</taxon>
        <taxon>Coleoptera</taxon>
        <taxon>Polyphaga</taxon>
        <taxon>Cucujiformia</taxon>
        <taxon>Curculionidae</taxon>
        <taxon>Dryophthorinae</taxon>
        <taxon>Sitophilus</taxon>
    </lineage>
</organism>
<evidence type="ECO:0000313" key="2">
    <source>
        <dbReference type="Proteomes" id="UP000504635"/>
    </source>
</evidence>
<reference evidence="3" key="1">
    <citation type="submission" date="2025-08" db="UniProtKB">
        <authorList>
            <consortium name="RefSeq"/>
        </authorList>
    </citation>
    <scope>IDENTIFICATION</scope>
    <source>
        <tissue evidence="3">Gonads</tissue>
    </source>
</reference>
<name>A0A6J2Y9I5_SITOR</name>
<accession>A0A6J2Y9I5</accession>
<protein>
    <submittedName>
        <fullName evidence="3">Uncharacterized protein LOC115885207</fullName>
    </submittedName>
</protein>
<sequence length="85" mass="9675">MAALLKCMAVIVLLIFLVNIEKIAARPGNEWPNYPNPCNKDDIQIEICQRCAKATKSPLVYPMCCNDEDNVYSWCNKYIFFGSNP</sequence>
<keyword evidence="2" id="KW-1185">Reference proteome</keyword>